<feature type="domain" description="Ribosomal RNA large subunit methyltransferase K/L-like methyltransferase" evidence="1">
    <location>
        <begin position="383"/>
        <end position="468"/>
    </location>
</feature>
<dbReference type="AlphaFoldDB" id="A0A167HH00"/>
<dbReference type="SUPFAM" id="SSF53335">
    <property type="entry name" value="S-adenosyl-L-methionine-dependent methyltransferases"/>
    <property type="match status" value="1"/>
</dbReference>
<dbReference type="PANTHER" id="PTHR14911">
    <property type="entry name" value="THUMP DOMAIN-CONTAINING"/>
    <property type="match status" value="1"/>
</dbReference>
<name>A0A167HH00_CALVF</name>
<dbReference type="InterPro" id="IPR029063">
    <property type="entry name" value="SAM-dependent_MTases_sf"/>
</dbReference>
<dbReference type="Pfam" id="PF01170">
    <property type="entry name" value="UPF0020"/>
    <property type="match status" value="1"/>
</dbReference>
<evidence type="ECO:0000313" key="3">
    <source>
        <dbReference type="Proteomes" id="UP000076738"/>
    </source>
</evidence>
<dbReference type="STRING" id="1330018.A0A167HH00"/>
<sequence>MTEDHADNPSLSNILTLAFHVPTGLEDYALVSILTQLALVLPQADLQVAAALSSSHVLIRFPNEPLLRQTIQVCSSGALWAVYDAFICLAELSLEDVRPALEEEFWTMQRIIGGRAKEKQKGKVGTKQSDDVHVQGLGDVVRETDTHEDYAEPPTPGEERFMSSLLNLITSHFLPLDHALQLLQPPELSFRATFSNPSRLLPLSTLHKRNIERDLGEAVTQHLTREWKVKLVDPALDVQVRLLPSSVDWRAHTLGTPPPVPVLEPEAPQIPAFPKRLTALLAIALPAAAVPPHRLPHLIGTTPLSPPIAHLLALMHPVFSPPNAGSPILLDPCAGLGSIPREILALSSQRDLGLQVLAGDISLPSLLLSQQCTPALCALQYNGAHRLPLRSPLLGGFITDLPWGTRHLSARQIAAFYPALVRRMADVVERDGVGVLMSAARGALEGALKQGGRWWEKVGCREVKVGGRAVWVWVIRRTTTAT</sequence>
<organism evidence="2 3">
    <name type="scientific">Calocera viscosa (strain TUFC12733)</name>
    <dbReference type="NCBI Taxonomy" id="1330018"/>
    <lineage>
        <taxon>Eukaryota</taxon>
        <taxon>Fungi</taxon>
        <taxon>Dikarya</taxon>
        <taxon>Basidiomycota</taxon>
        <taxon>Agaricomycotina</taxon>
        <taxon>Dacrymycetes</taxon>
        <taxon>Dacrymycetales</taxon>
        <taxon>Dacrymycetaceae</taxon>
        <taxon>Calocera</taxon>
    </lineage>
</organism>
<keyword evidence="3" id="KW-1185">Reference proteome</keyword>
<evidence type="ECO:0000259" key="1">
    <source>
        <dbReference type="Pfam" id="PF01170"/>
    </source>
</evidence>
<dbReference type="Gene3D" id="3.40.50.150">
    <property type="entry name" value="Vaccinia Virus protein VP39"/>
    <property type="match status" value="1"/>
</dbReference>
<dbReference type="GO" id="GO:0016423">
    <property type="term" value="F:tRNA (guanine) methyltransferase activity"/>
    <property type="evidence" value="ECO:0007669"/>
    <property type="project" value="TreeGrafter"/>
</dbReference>
<dbReference type="EMBL" id="KV417320">
    <property type="protein sequence ID" value="KZO91614.1"/>
    <property type="molecule type" value="Genomic_DNA"/>
</dbReference>
<accession>A0A167HH00</accession>
<protein>
    <recommendedName>
        <fullName evidence="1">Ribosomal RNA large subunit methyltransferase K/L-like methyltransferase domain-containing protein</fullName>
    </recommendedName>
</protein>
<dbReference type="PANTHER" id="PTHR14911:SF13">
    <property type="entry name" value="TRNA (GUANINE(6)-N2)-METHYLTRANSFERASE THUMP3"/>
    <property type="match status" value="1"/>
</dbReference>
<dbReference type="InterPro" id="IPR000241">
    <property type="entry name" value="RlmKL-like_Mtase"/>
</dbReference>
<proteinExistence type="predicted"/>
<dbReference type="Proteomes" id="UP000076738">
    <property type="component" value="Unassembled WGS sequence"/>
</dbReference>
<evidence type="ECO:0000313" key="2">
    <source>
        <dbReference type="EMBL" id="KZO91614.1"/>
    </source>
</evidence>
<dbReference type="GO" id="GO:0043527">
    <property type="term" value="C:tRNA methyltransferase complex"/>
    <property type="evidence" value="ECO:0007669"/>
    <property type="project" value="UniProtKB-ARBA"/>
</dbReference>
<dbReference type="OrthoDB" id="47730at2759"/>
<gene>
    <name evidence="2" type="ORF">CALVIDRAFT_568062</name>
</gene>
<reference evidence="2 3" key="1">
    <citation type="journal article" date="2016" name="Mol. Biol. Evol.">
        <title>Comparative Genomics of Early-Diverging Mushroom-Forming Fungi Provides Insights into the Origins of Lignocellulose Decay Capabilities.</title>
        <authorList>
            <person name="Nagy L.G."/>
            <person name="Riley R."/>
            <person name="Tritt A."/>
            <person name="Adam C."/>
            <person name="Daum C."/>
            <person name="Floudas D."/>
            <person name="Sun H."/>
            <person name="Yadav J.S."/>
            <person name="Pangilinan J."/>
            <person name="Larsson K.H."/>
            <person name="Matsuura K."/>
            <person name="Barry K."/>
            <person name="Labutti K."/>
            <person name="Kuo R."/>
            <person name="Ohm R.A."/>
            <person name="Bhattacharya S.S."/>
            <person name="Shirouzu T."/>
            <person name="Yoshinaga Y."/>
            <person name="Martin F.M."/>
            <person name="Grigoriev I.V."/>
            <person name="Hibbett D.S."/>
        </authorList>
    </citation>
    <scope>NUCLEOTIDE SEQUENCE [LARGE SCALE GENOMIC DNA]</scope>
    <source>
        <strain evidence="2 3">TUFC12733</strain>
    </source>
</reference>
<dbReference type="GO" id="GO:0030488">
    <property type="term" value="P:tRNA methylation"/>
    <property type="evidence" value="ECO:0007669"/>
    <property type="project" value="TreeGrafter"/>
</dbReference>